<feature type="chain" id="PRO_5038660433" evidence="1">
    <location>
        <begin position="20"/>
        <end position="434"/>
    </location>
</feature>
<dbReference type="PANTHER" id="PTHR43649:SF12">
    <property type="entry name" value="DIACETYLCHITOBIOSE BINDING PROTEIN DASA"/>
    <property type="match status" value="1"/>
</dbReference>
<dbReference type="RefSeq" id="WP_004630749.1">
    <property type="nucleotide sequence ID" value="NZ_AORV01000071.1"/>
</dbReference>
<comment type="caution">
    <text evidence="2">The sequence shown here is derived from an EMBL/GenBank/DDBJ whole genome shotgun (WGS) entry which is preliminary data.</text>
</comment>
<dbReference type="STRING" id="1195236.CTER_5211"/>
<keyword evidence="2" id="KW-0813">Transport</keyword>
<evidence type="ECO:0000313" key="3">
    <source>
        <dbReference type="Proteomes" id="UP000014155"/>
    </source>
</evidence>
<keyword evidence="3" id="KW-1185">Reference proteome</keyword>
<dbReference type="EMBL" id="AORV01000071">
    <property type="protein sequence ID" value="EMS69206.1"/>
    <property type="molecule type" value="Genomic_DNA"/>
</dbReference>
<protein>
    <submittedName>
        <fullName evidence="2">ABC-type sugar transport system, periplasmic component</fullName>
    </submittedName>
</protein>
<keyword evidence="1" id="KW-0732">Signal</keyword>
<dbReference type="SUPFAM" id="SSF53850">
    <property type="entry name" value="Periplasmic binding protein-like II"/>
    <property type="match status" value="1"/>
</dbReference>
<dbReference type="PATRIC" id="fig|1195236.3.peg.5347"/>
<sequence length="434" mass="46769">MRKVTRIIVMAVMLCFAFAAVLSGCGSKAGQEAAGTTEPAAASTAAASSVEETSKPKDVKFSFWANAAEQKNFEFAVAGIEKKYPDVKVILQGYPTSDEFWAAVPTAIAAGVGPDVIGFSDEGNSDYMVNGVLEPLDDLISQVGMDKGKFVPTLLNGWTYDGKLYGIPYDTSTSMLCINADMWAKAGLKDYPKTMDELKTAAKALTKGEVKGICINLFNFHITQYTHAFGGDWGNGATIDTKENAAGLQFIADLFKEGLAITPQQLSASWDGEAFAKGKAAISTGGPWYIGYTKDANKDMKMVGVPIPMAAMQAQSAYSHGLSITKMSQNKPGAMKLIDYMTRDEAQNAEIESVGYVPSVQSLIPNYIKSAPDYMKTIMDNMAVNGKAFAYPPETKGFDADLTKGMQDICLKSNSKLTVEQLLKDLQEKYGPKK</sequence>
<gene>
    <name evidence="2" type="ORF">CTER_5211</name>
</gene>
<dbReference type="InterPro" id="IPR006059">
    <property type="entry name" value="SBP"/>
</dbReference>
<dbReference type="PANTHER" id="PTHR43649">
    <property type="entry name" value="ARABINOSE-BINDING PROTEIN-RELATED"/>
    <property type="match status" value="1"/>
</dbReference>
<proteinExistence type="predicted"/>
<dbReference type="Proteomes" id="UP000014155">
    <property type="component" value="Unassembled WGS sequence"/>
</dbReference>
<organism evidence="2 3">
    <name type="scientific">Ruminiclostridium cellobioparum subsp. termitidis CT1112</name>
    <dbReference type="NCBI Taxonomy" id="1195236"/>
    <lineage>
        <taxon>Bacteria</taxon>
        <taxon>Bacillati</taxon>
        <taxon>Bacillota</taxon>
        <taxon>Clostridia</taxon>
        <taxon>Eubacteriales</taxon>
        <taxon>Oscillospiraceae</taxon>
        <taxon>Ruminiclostridium</taxon>
    </lineage>
</organism>
<name>S0FH92_RUMCE</name>
<reference evidence="2 3" key="1">
    <citation type="journal article" date="2013" name="Genome Announc.">
        <title>Draft Genome Sequence of the Cellulolytic, Mesophilic, Anaerobic Bacterium Clostridium termitidis Strain CT1112 (DSM 5398).</title>
        <authorList>
            <person name="Lal S."/>
            <person name="Ramachandran U."/>
            <person name="Zhang X."/>
            <person name="Munir R."/>
            <person name="Sparling R."/>
            <person name="Levin D.B."/>
        </authorList>
    </citation>
    <scope>NUCLEOTIDE SEQUENCE [LARGE SCALE GENOMIC DNA]</scope>
    <source>
        <strain evidence="2 3">CT1112</strain>
    </source>
</reference>
<dbReference type="eggNOG" id="COG1653">
    <property type="taxonomic scope" value="Bacteria"/>
</dbReference>
<dbReference type="PROSITE" id="PS51257">
    <property type="entry name" value="PROKAR_LIPOPROTEIN"/>
    <property type="match status" value="1"/>
</dbReference>
<evidence type="ECO:0000313" key="2">
    <source>
        <dbReference type="EMBL" id="EMS69206.1"/>
    </source>
</evidence>
<accession>S0FH92</accession>
<keyword evidence="2" id="KW-0762">Sugar transport</keyword>
<dbReference type="Gene3D" id="3.40.190.10">
    <property type="entry name" value="Periplasmic binding protein-like II"/>
    <property type="match status" value="1"/>
</dbReference>
<evidence type="ECO:0000256" key="1">
    <source>
        <dbReference type="SAM" id="SignalP"/>
    </source>
</evidence>
<dbReference type="AlphaFoldDB" id="S0FH92"/>
<dbReference type="Pfam" id="PF13416">
    <property type="entry name" value="SBP_bac_8"/>
    <property type="match status" value="1"/>
</dbReference>
<feature type="signal peptide" evidence="1">
    <location>
        <begin position="1"/>
        <end position="19"/>
    </location>
</feature>
<dbReference type="InterPro" id="IPR050490">
    <property type="entry name" value="Bact_solute-bd_prot1"/>
</dbReference>